<dbReference type="InterPro" id="IPR029050">
    <property type="entry name" value="Immunoprotect_excell_Ig-like"/>
</dbReference>
<proteinExistence type="predicted"/>
<keyword evidence="1" id="KW-0732">Signal</keyword>
<accession>A0ABS4T437</accession>
<keyword evidence="3" id="KW-0812">Transmembrane</keyword>
<feature type="compositionally biased region" description="Acidic residues" evidence="2">
    <location>
        <begin position="118"/>
        <end position="135"/>
    </location>
</feature>
<feature type="region of interest" description="Disordered" evidence="2">
    <location>
        <begin position="107"/>
        <end position="150"/>
    </location>
</feature>
<dbReference type="EMBL" id="JAGINX010000001">
    <property type="protein sequence ID" value="MBP2319222.1"/>
    <property type="molecule type" value="Genomic_DNA"/>
</dbReference>
<dbReference type="RefSeq" id="WP_245324219.1">
    <property type="nucleotide sequence ID" value="NZ_JAGINX010000001.1"/>
</dbReference>
<dbReference type="Proteomes" id="UP001519331">
    <property type="component" value="Unassembled WGS sequence"/>
</dbReference>
<evidence type="ECO:0000256" key="2">
    <source>
        <dbReference type="SAM" id="MobiDB-lite"/>
    </source>
</evidence>
<feature type="transmembrane region" description="Helical" evidence="3">
    <location>
        <begin position="78"/>
        <end position="97"/>
    </location>
</feature>
<evidence type="ECO:0000256" key="1">
    <source>
        <dbReference type="ARBA" id="ARBA00022729"/>
    </source>
</evidence>
<name>A0ABS4T437_9MICC</name>
<evidence type="ECO:0008006" key="6">
    <source>
        <dbReference type="Google" id="ProtNLM"/>
    </source>
</evidence>
<reference evidence="4 5" key="1">
    <citation type="submission" date="2021-03" db="EMBL/GenBank/DDBJ databases">
        <title>Sequencing the genomes of 1000 actinobacteria strains.</title>
        <authorList>
            <person name="Klenk H.-P."/>
        </authorList>
    </citation>
    <scope>NUCLEOTIDE SEQUENCE [LARGE SCALE GENOMIC DNA]</scope>
    <source>
        <strain evidence="4 5">DSM 12544</strain>
    </source>
</reference>
<protein>
    <recommendedName>
        <fullName evidence="6">DUF4352 domain-containing protein</fullName>
    </recommendedName>
</protein>
<feature type="transmembrane region" description="Helical" evidence="3">
    <location>
        <begin position="23"/>
        <end position="40"/>
    </location>
</feature>
<keyword evidence="5" id="KW-1185">Reference proteome</keyword>
<evidence type="ECO:0000256" key="3">
    <source>
        <dbReference type="SAM" id="Phobius"/>
    </source>
</evidence>
<evidence type="ECO:0000313" key="5">
    <source>
        <dbReference type="Proteomes" id="UP001519331"/>
    </source>
</evidence>
<evidence type="ECO:0000313" key="4">
    <source>
        <dbReference type="EMBL" id="MBP2319222.1"/>
    </source>
</evidence>
<gene>
    <name evidence="4" type="ORF">JOF45_002241</name>
</gene>
<comment type="caution">
    <text evidence="4">The sequence shown here is derived from an EMBL/GenBank/DDBJ whole genome shotgun (WGS) entry which is preliminary data.</text>
</comment>
<keyword evidence="3" id="KW-0472">Membrane</keyword>
<dbReference type="Gene3D" id="2.60.40.1240">
    <property type="match status" value="1"/>
</dbReference>
<keyword evidence="3" id="KW-1133">Transmembrane helix</keyword>
<feature type="transmembrane region" description="Helical" evidence="3">
    <location>
        <begin position="46"/>
        <end position="66"/>
    </location>
</feature>
<sequence>MSAPAPEHLPETSGSGTQRPGRNVLGMIALITAILGAIFACVPGALILGWILLPIAFVLSLVSLFLRGKRRGSGIAGLIISVVGTIVGVVVFFAVVADAFDEAFTDETVGSQPAQQEEGSEQDGSEGEQGQEDADEGTRANPYPLGTELSSSDWTVTVNSVDLDADAAVAAENQFNEGPAEGHTYILVNVTATYAGEDPDGASPWVGVSYVSPAGNTFSAADQSVVTPESFDSLATLYEGASETGNIALHVPSEDVEDGVLSVDPDMFADTVYVEVS</sequence>
<organism evidence="4 5">
    <name type="scientific">Nesterenkonia lacusekhoensis</name>
    <dbReference type="NCBI Taxonomy" id="150832"/>
    <lineage>
        <taxon>Bacteria</taxon>
        <taxon>Bacillati</taxon>
        <taxon>Actinomycetota</taxon>
        <taxon>Actinomycetes</taxon>
        <taxon>Micrococcales</taxon>
        <taxon>Micrococcaceae</taxon>
        <taxon>Nesterenkonia</taxon>
    </lineage>
</organism>